<dbReference type="AlphaFoldDB" id="A0A0F9EH25"/>
<name>A0A0F9EH25_9ZZZZ</name>
<dbReference type="EMBL" id="LAZR01034843">
    <property type="protein sequence ID" value="KKL40782.1"/>
    <property type="molecule type" value="Genomic_DNA"/>
</dbReference>
<reference evidence="1" key="1">
    <citation type="journal article" date="2015" name="Nature">
        <title>Complex archaea that bridge the gap between prokaryotes and eukaryotes.</title>
        <authorList>
            <person name="Spang A."/>
            <person name="Saw J.H."/>
            <person name="Jorgensen S.L."/>
            <person name="Zaremba-Niedzwiedzka K."/>
            <person name="Martijn J."/>
            <person name="Lind A.E."/>
            <person name="van Eijk R."/>
            <person name="Schleper C."/>
            <person name="Guy L."/>
            <person name="Ettema T.J."/>
        </authorList>
    </citation>
    <scope>NUCLEOTIDE SEQUENCE</scope>
</reference>
<evidence type="ECO:0000313" key="1">
    <source>
        <dbReference type="EMBL" id="KKL40782.1"/>
    </source>
</evidence>
<sequence>MAFDELYIANRMLIKVGAETMSSFPNKLTKTGRLTQAVYDGIVFEVFGMNIPWKFATTRAQLIEITDPAVAFGWDHQFALPELIVRNLGTVDEQDDMINYPYKREMIMTVANNRTRVTPVYLTDQDEMFIRYVVWLTDPASWPGWFQALVIAKGAKELLWSVKKDDFKSLDLRKELEDAISAAKGANGSEDMETGDNLMDLDMGNTDILNATDLIAGRTGNRHRFNFRSINRT</sequence>
<protein>
    <submittedName>
        <fullName evidence="1">Uncharacterized protein</fullName>
    </submittedName>
</protein>
<accession>A0A0F9EH25</accession>
<organism evidence="1">
    <name type="scientific">marine sediment metagenome</name>
    <dbReference type="NCBI Taxonomy" id="412755"/>
    <lineage>
        <taxon>unclassified sequences</taxon>
        <taxon>metagenomes</taxon>
        <taxon>ecological metagenomes</taxon>
    </lineage>
</organism>
<comment type="caution">
    <text evidence="1">The sequence shown here is derived from an EMBL/GenBank/DDBJ whole genome shotgun (WGS) entry which is preliminary data.</text>
</comment>
<proteinExistence type="predicted"/>
<gene>
    <name evidence="1" type="ORF">LCGC14_2367960</name>
</gene>